<name>A0ACB6HBW4_CUCSA</name>
<proteinExistence type="predicted"/>
<dbReference type="Proteomes" id="UP000029981">
    <property type="component" value="Unassembled WGS sequence"/>
</dbReference>
<sequence length="114" mass="13401">AYEPEDLDEKFLLLDWLAVNRVVGSKRPRKSRQLFLYGEPSTQKTLMICILQQARRVYTTGSRKSDYSGADDFHDLWVLDEFQDHVAERTLYEEKPGAYLNHLLKLLDGQRARR</sequence>
<dbReference type="EMBL" id="ACHR03000048">
    <property type="protein sequence ID" value="KAE8637339.1"/>
    <property type="molecule type" value="Genomic_DNA"/>
</dbReference>
<protein>
    <submittedName>
        <fullName evidence="1">Uncharacterized protein</fullName>
    </submittedName>
</protein>
<reference evidence="1 2" key="4">
    <citation type="journal article" date="2011" name="BMC Genomics">
        <title>RNA-Seq improves annotation of protein-coding genes in the cucumber genome.</title>
        <authorList>
            <person name="Li Z."/>
            <person name="Zhang Z."/>
            <person name="Yan P."/>
            <person name="Huang S."/>
            <person name="Fei Z."/>
            <person name="Lin K."/>
        </authorList>
    </citation>
    <scope>NUCLEOTIDE SEQUENCE [LARGE SCALE GENOMIC DNA]</scope>
    <source>
        <strain evidence="2">cv. 9930</strain>
        <tissue evidence="1">Leaf</tissue>
    </source>
</reference>
<comment type="caution">
    <text evidence="1">The sequence shown here is derived from an EMBL/GenBank/DDBJ whole genome shotgun (WGS) entry which is preliminary data.</text>
</comment>
<reference evidence="1 2" key="3">
    <citation type="journal article" date="2010" name="BMC Genomics">
        <title>Transcriptome sequencing and comparative analysis of cucumber flowers with different sex types.</title>
        <authorList>
            <person name="Guo S."/>
            <person name="Zheng Y."/>
            <person name="Joung J.G."/>
            <person name="Liu S."/>
            <person name="Zhang Z."/>
            <person name="Crasta O.R."/>
            <person name="Sobral B.W."/>
            <person name="Xu Y."/>
            <person name="Huang S."/>
            <person name="Fei Z."/>
        </authorList>
    </citation>
    <scope>NUCLEOTIDE SEQUENCE [LARGE SCALE GENOMIC DNA]</scope>
    <source>
        <strain evidence="2">cv. 9930</strain>
        <tissue evidence="1">Leaf</tissue>
    </source>
</reference>
<gene>
    <name evidence="1" type="ORF">Csa_000010</name>
</gene>
<accession>A0ACB6HBW4</accession>
<keyword evidence="2" id="KW-1185">Reference proteome</keyword>
<organism evidence="1 2">
    <name type="scientific">Cucumis sativus</name>
    <name type="common">Cucumber</name>
    <dbReference type="NCBI Taxonomy" id="3659"/>
    <lineage>
        <taxon>Eukaryota</taxon>
        <taxon>Viridiplantae</taxon>
        <taxon>Streptophyta</taxon>
        <taxon>Embryophyta</taxon>
        <taxon>Tracheophyta</taxon>
        <taxon>Spermatophyta</taxon>
        <taxon>Magnoliopsida</taxon>
        <taxon>eudicotyledons</taxon>
        <taxon>Gunneridae</taxon>
        <taxon>Pentapetalae</taxon>
        <taxon>rosids</taxon>
        <taxon>fabids</taxon>
        <taxon>Cucurbitales</taxon>
        <taxon>Cucurbitaceae</taxon>
        <taxon>Benincaseae</taxon>
        <taxon>Cucumis</taxon>
    </lineage>
</organism>
<evidence type="ECO:0000313" key="2">
    <source>
        <dbReference type="Proteomes" id="UP000029981"/>
    </source>
</evidence>
<reference evidence="1 2" key="1">
    <citation type="journal article" date="2009" name="Nat. Genet.">
        <title>The genome of the cucumber, Cucumis sativus L.</title>
        <authorList>
            <person name="Huang S."/>
            <person name="Li R."/>
            <person name="Zhang Z."/>
            <person name="Li L."/>
            <person name="Gu X."/>
            <person name="Fan W."/>
            <person name="Lucas W.J."/>
            <person name="Wang X."/>
            <person name="Xie B."/>
            <person name="Ni P."/>
            <person name="Ren Y."/>
            <person name="Zhu H."/>
            <person name="Li J."/>
            <person name="Lin K."/>
            <person name="Jin W."/>
            <person name="Fei Z."/>
            <person name="Li G."/>
            <person name="Staub J."/>
            <person name="Kilian A."/>
            <person name="van der Vossen E.A."/>
            <person name="Wu Y."/>
            <person name="Guo J."/>
            <person name="He J."/>
            <person name="Jia Z."/>
            <person name="Ren Y."/>
            <person name="Tian G."/>
            <person name="Lu Y."/>
            <person name="Ruan J."/>
            <person name="Qian W."/>
            <person name="Wang M."/>
            <person name="Huang Q."/>
            <person name="Li B."/>
            <person name="Xuan Z."/>
            <person name="Cao J."/>
            <person name="Asan"/>
            <person name="Wu Z."/>
            <person name="Zhang J."/>
            <person name="Cai Q."/>
            <person name="Bai Y."/>
            <person name="Zhao B."/>
            <person name="Han Y."/>
            <person name="Li Y."/>
            <person name="Li X."/>
            <person name="Wang S."/>
            <person name="Shi Q."/>
            <person name="Liu S."/>
            <person name="Cho W.K."/>
            <person name="Kim J.Y."/>
            <person name="Xu Y."/>
            <person name="Heller-Uszynska K."/>
            <person name="Miao H."/>
            <person name="Cheng Z."/>
            <person name="Zhang S."/>
            <person name="Wu J."/>
            <person name="Yang Y."/>
            <person name="Kang H."/>
            <person name="Li M."/>
            <person name="Liang H."/>
            <person name="Ren X."/>
            <person name="Shi Z."/>
            <person name="Wen M."/>
            <person name="Jian M."/>
            <person name="Yang H."/>
            <person name="Zhang G."/>
            <person name="Yang Z."/>
            <person name="Chen R."/>
            <person name="Liu S."/>
            <person name="Li J."/>
            <person name="Ma L."/>
            <person name="Liu H."/>
            <person name="Zhou Y."/>
            <person name="Zhao J."/>
            <person name="Fang X."/>
            <person name="Li G."/>
            <person name="Fang L."/>
            <person name="Li Y."/>
            <person name="Liu D."/>
            <person name="Zheng H."/>
            <person name="Zhang Y."/>
            <person name="Qin N."/>
            <person name="Li Z."/>
            <person name="Yang G."/>
            <person name="Yang S."/>
            <person name="Bolund L."/>
            <person name="Kristiansen K."/>
            <person name="Zheng H."/>
            <person name="Li S."/>
            <person name="Zhang X."/>
            <person name="Yang H."/>
            <person name="Wang J."/>
            <person name="Sun R."/>
            <person name="Zhang B."/>
            <person name="Jiang S."/>
            <person name="Wang J."/>
            <person name="Du Y."/>
            <person name="Li S."/>
        </authorList>
    </citation>
    <scope>NUCLEOTIDE SEQUENCE [LARGE SCALE GENOMIC DNA]</scope>
    <source>
        <strain evidence="2">cv. 9930</strain>
        <tissue evidence="1">Leaf</tissue>
    </source>
</reference>
<reference evidence="1 2" key="2">
    <citation type="journal article" date="2009" name="PLoS ONE">
        <title>An integrated genetic and cytogenetic map of the cucumber genome.</title>
        <authorList>
            <person name="Ren Y."/>
            <person name="Zhang Z."/>
            <person name="Liu J."/>
            <person name="Staub J.E."/>
            <person name="Han Y."/>
            <person name="Cheng Z."/>
            <person name="Li X."/>
            <person name="Lu J."/>
            <person name="Miao H."/>
            <person name="Kang H."/>
            <person name="Xie B."/>
            <person name="Gu X."/>
            <person name="Wang X."/>
            <person name="Du Y."/>
            <person name="Jin W."/>
            <person name="Huang S."/>
        </authorList>
    </citation>
    <scope>NUCLEOTIDE SEQUENCE [LARGE SCALE GENOMIC DNA]</scope>
    <source>
        <strain evidence="2">cv. 9930</strain>
        <tissue evidence="1">Leaf</tissue>
    </source>
</reference>
<reference evidence="1 2" key="5">
    <citation type="journal article" date="2019" name="Gigascience">
        <title>A chromosome-scale genome assembly of cucumber (Cucumis sativus L.).</title>
        <authorList>
            <person name="Li Q."/>
            <person name="Li H."/>
            <person name="Huang W."/>
            <person name="Xu Y."/>
            <person name="Zhou Q."/>
            <person name="Wang S."/>
            <person name="Ruan J."/>
            <person name="Huang S."/>
            <person name="Zhang Z."/>
        </authorList>
    </citation>
    <scope>NUCLEOTIDE SEQUENCE [LARGE SCALE GENOMIC DNA]</scope>
    <source>
        <strain evidence="2">cv. 9930</strain>
        <tissue evidence="1">Leaf</tissue>
    </source>
</reference>
<feature type="non-terminal residue" evidence="1">
    <location>
        <position position="1"/>
    </location>
</feature>
<evidence type="ECO:0000313" key="1">
    <source>
        <dbReference type="EMBL" id="KAE8637339.1"/>
    </source>
</evidence>